<proteinExistence type="predicted"/>
<organism evidence="1 2">
    <name type="scientific">Gemmata massiliana</name>
    <dbReference type="NCBI Taxonomy" id="1210884"/>
    <lineage>
        <taxon>Bacteria</taxon>
        <taxon>Pseudomonadati</taxon>
        <taxon>Planctomycetota</taxon>
        <taxon>Planctomycetia</taxon>
        <taxon>Gemmatales</taxon>
        <taxon>Gemmataceae</taxon>
        <taxon>Gemmata</taxon>
    </lineage>
</organism>
<accession>A0A6P2CXU4</accession>
<dbReference type="AlphaFoldDB" id="A0A6P2CXU4"/>
<evidence type="ECO:0000313" key="1">
    <source>
        <dbReference type="EMBL" id="VTR92925.1"/>
    </source>
</evidence>
<dbReference type="KEGG" id="gms:SOIL9_47890"/>
<name>A0A6P2CXU4_9BACT</name>
<dbReference type="EMBL" id="LR593886">
    <property type="protein sequence ID" value="VTR92925.1"/>
    <property type="molecule type" value="Genomic_DNA"/>
</dbReference>
<evidence type="ECO:0000313" key="2">
    <source>
        <dbReference type="Proteomes" id="UP000464178"/>
    </source>
</evidence>
<dbReference type="Proteomes" id="UP000464178">
    <property type="component" value="Chromosome"/>
</dbReference>
<protein>
    <submittedName>
        <fullName evidence="1">Uncharacterized protein</fullName>
    </submittedName>
</protein>
<dbReference type="RefSeq" id="WP_162667721.1">
    <property type="nucleotide sequence ID" value="NZ_LR593886.1"/>
</dbReference>
<reference evidence="1 2" key="1">
    <citation type="submission" date="2019-05" db="EMBL/GenBank/DDBJ databases">
        <authorList>
            <consortium name="Science for Life Laboratories"/>
        </authorList>
    </citation>
    <scope>NUCLEOTIDE SEQUENCE [LARGE SCALE GENOMIC DNA]</scope>
    <source>
        <strain evidence="1">Soil9</strain>
    </source>
</reference>
<sequence length="171" mass="18410">MAVNTTVLRGSSATLNLAKVASRGGELGNVVINTDFAISTVGRIVGVEVVIETTLEAFHEIGRRHPVSLHPGGINIRGRVTRAHINGAFLRLLLGEWAKFGQAAPPDELQPEFNMVIDLTDVASTSGQGGTKVIVSGVQFENWSVVVPDDHFVMENTTFKALRVQHENKGD</sequence>
<gene>
    <name evidence="1" type="ORF">SOIL9_47890</name>
</gene>
<keyword evidence="2" id="KW-1185">Reference proteome</keyword>